<dbReference type="EMBL" id="BMYF01000018">
    <property type="protein sequence ID" value="GHB45211.1"/>
    <property type="molecule type" value="Genomic_DNA"/>
</dbReference>
<keyword evidence="2" id="KW-1185">Reference proteome</keyword>
<dbReference type="AlphaFoldDB" id="A0A8J3D1B1"/>
<reference evidence="1" key="2">
    <citation type="submission" date="2020-09" db="EMBL/GenBank/DDBJ databases">
        <authorList>
            <person name="Sun Q."/>
            <person name="Kim S."/>
        </authorList>
    </citation>
    <scope>NUCLEOTIDE SEQUENCE</scope>
    <source>
        <strain evidence="1">KCTC 23224</strain>
    </source>
</reference>
<sequence>MLALSEKEVEKMAALLLKGMICFYQIDNKKIHSMPDDEDYFNYDLTPDEEDILDEIEDNPDNYAEFTKMEPNQEHMLMENFTERMVKEKMFQDELVNALSKPKASTGFKFLINNSGKYKGLWEEYHLTRYKDWVKEQIDSYNYSEEEE</sequence>
<dbReference type="RefSeq" id="WP_189583800.1">
    <property type="nucleotide sequence ID" value="NZ_BMYF01000018.1"/>
</dbReference>
<name>A0A8J3D1B1_9BACT</name>
<dbReference type="Proteomes" id="UP000642809">
    <property type="component" value="Unassembled WGS sequence"/>
</dbReference>
<dbReference type="Pfam" id="PF03682">
    <property type="entry name" value="UPF0158"/>
    <property type="match status" value="1"/>
</dbReference>
<gene>
    <name evidence="1" type="ORF">GCM10008106_27730</name>
</gene>
<reference evidence="1" key="1">
    <citation type="journal article" date="2014" name="Int. J. Syst. Evol. Microbiol.">
        <title>Complete genome sequence of Corynebacterium casei LMG S-19264T (=DSM 44701T), isolated from a smear-ripened cheese.</title>
        <authorList>
            <consortium name="US DOE Joint Genome Institute (JGI-PGF)"/>
            <person name="Walter F."/>
            <person name="Albersmeier A."/>
            <person name="Kalinowski J."/>
            <person name="Ruckert C."/>
        </authorList>
    </citation>
    <scope>NUCLEOTIDE SEQUENCE</scope>
    <source>
        <strain evidence="1">KCTC 23224</strain>
    </source>
</reference>
<proteinExistence type="predicted"/>
<comment type="caution">
    <text evidence="1">The sequence shown here is derived from an EMBL/GenBank/DDBJ whole genome shotgun (WGS) entry which is preliminary data.</text>
</comment>
<accession>A0A8J3D1B1</accession>
<dbReference type="InterPro" id="IPR005361">
    <property type="entry name" value="UPF0158"/>
</dbReference>
<protein>
    <submittedName>
        <fullName evidence="1">Uncharacterized protein</fullName>
    </submittedName>
</protein>
<evidence type="ECO:0000313" key="2">
    <source>
        <dbReference type="Proteomes" id="UP000642809"/>
    </source>
</evidence>
<organism evidence="1 2">
    <name type="scientific">Mongoliitalea lutea</name>
    <dbReference type="NCBI Taxonomy" id="849756"/>
    <lineage>
        <taxon>Bacteria</taxon>
        <taxon>Pseudomonadati</taxon>
        <taxon>Bacteroidota</taxon>
        <taxon>Cytophagia</taxon>
        <taxon>Cytophagales</taxon>
        <taxon>Cyclobacteriaceae</taxon>
        <taxon>Mongoliitalea</taxon>
    </lineage>
</organism>
<evidence type="ECO:0000313" key="1">
    <source>
        <dbReference type="EMBL" id="GHB45211.1"/>
    </source>
</evidence>